<feature type="domain" description="Fibronectin type-III" evidence="3">
    <location>
        <begin position="183"/>
        <end position="285"/>
    </location>
</feature>
<feature type="non-terminal residue" evidence="4">
    <location>
        <position position="411"/>
    </location>
</feature>
<dbReference type="InterPro" id="IPR036116">
    <property type="entry name" value="FN3_sf"/>
</dbReference>
<dbReference type="GO" id="GO:0004905">
    <property type="term" value="F:type I interferon receptor activity"/>
    <property type="evidence" value="ECO:0007669"/>
    <property type="project" value="TreeGrafter"/>
</dbReference>
<feature type="compositionally biased region" description="Polar residues" evidence="1">
    <location>
        <begin position="385"/>
        <end position="400"/>
    </location>
</feature>
<dbReference type="InterPro" id="IPR015373">
    <property type="entry name" value="Interferon/interleukin_rcp_dom"/>
</dbReference>
<keyword evidence="5" id="KW-1185">Reference proteome</keyword>
<evidence type="ECO:0000259" key="3">
    <source>
        <dbReference type="PROSITE" id="PS50853"/>
    </source>
</evidence>
<feature type="non-terminal residue" evidence="4">
    <location>
        <position position="1"/>
    </location>
</feature>
<evidence type="ECO:0000256" key="1">
    <source>
        <dbReference type="SAM" id="MobiDB-lite"/>
    </source>
</evidence>
<dbReference type="Pfam" id="PF09294">
    <property type="entry name" value="Interfer-bind"/>
    <property type="match status" value="2"/>
</dbReference>
<dbReference type="SUPFAM" id="SSF49265">
    <property type="entry name" value="Fibronectin type III"/>
    <property type="match status" value="3"/>
</dbReference>
<evidence type="ECO:0000313" key="4">
    <source>
        <dbReference type="EMBL" id="NXF13412.1"/>
    </source>
</evidence>
<dbReference type="GO" id="GO:0005886">
    <property type="term" value="C:plasma membrane"/>
    <property type="evidence" value="ECO:0007669"/>
    <property type="project" value="TreeGrafter"/>
</dbReference>
<organism evidence="4 5">
    <name type="scientific">Smithornis capensis</name>
    <dbReference type="NCBI Taxonomy" id="363769"/>
    <lineage>
        <taxon>Eukaryota</taxon>
        <taxon>Metazoa</taxon>
        <taxon>Chordata</taxon>
        <taxon>Craniata</taxon>
        <taxon>Vertebrata</taxon>
        <taxon>Euteleostomi</taxon>
        <taxon>Archelosauria</taxon>
        <taxon>Archosauria</taxon>
        <taxon>Dinosauria</taxon>
        <taxon>Saurischia</taxon>
        <taxon>Theropoda</taxon>
        <taxon>Coelurosauria</taxon>
        <taxon>Aves</taxon>
        <taxon>Neognathae</taxon>
        <taxon>Neoaves</taxon>
        <taxon>Telluraves</taxon>
        <taxon>Australaves</taxon>
        <taxon>Passeriformes</taxon>
        <taxon>Eurylaimidae</taxon>
        <taxon>Smithornis</taxon>
    </lineage>
</organism>
<keyword evidence="2" id="KW-0472">Membrane</keyword>
<sequence>AQIGPPGMQLESTNGDIKIKISPPEANQEKKMWINDLLFKYNLVFWENSSNPQLRSKNVLPIDTIDDLAPETTYCFKVQANLPMDFKEGMFSPVQCMKTTTKGPHIPNSPIVSCRAFRKHLHQDYSGNWASVPSCGNVTVTRCHLSPAITNTGFYYFRVQARGDHNRSCLSKEVQVDPLETNEIGPPGIKLDSSETLLHIQISPPGGPEDEDMRDSYVLSYRILYWKNSSNEEEEAEVKETQQTVATLPGLRPGTVYCVRAQALSRGYNKSSAYSPQQCIQTLPEKTFPLIILATFVGALFVVLLVALPLVFVLYQAYSKIKYVFFPSCQPPLNIEGFGGHLSTNPYLPTVEEPVENCSIIDSMITEEGNQIAFKDYKHSKQSSRDSGNYSNDDNTSGSKGSEETPDKEML</sequence>
<dbReference type="SMART" id="SM00060">
    <property type="entry name" value="FN3"/>
    <property type="match status" value="2"/>
</dbReference>
<dbReference type="InterPro" id="IPR003961">
    <property type="entry name" value="FN3_dom"/>
</dbReference>
<gene>
    <name evidence="4" type="primary">Ifnar1</name>
    <name evidence="4" type="ORF">SMICAP_R10179</name>
</gene>
<dbReference type="Proteomes" id="UP000567624">
    <property type="component" value="Unassembled WGS sequence"/>
</dbReference>
<protein>
    <submittedName>
        <fullName evidence="4">INAR1 protein</fullName>
    </submittedName>
</protein>
<accession>A0A7K8R961</accession>
<keyword evidence="2" id="KW-0812">Transmembrane</keyword>
<reference evidence="4 5" key="1">
    <citation type="submission" date="2019-09" db="EMBL/GenBank/DDBJ databases">
        <title>Bird 10,000 Genomes (B10K) Project - Family phase.</title>
        <authorList>
            <person name="Zhang G."/>
        </authorList>
    </citation>
    <scope>NUCLEOTIDE SEQUENCE [LARGE SCALE GENOMIC DNA]</scope>
    <source>
        <strain evidence="4">B10K-CU-031-20</strain>
    </source>
</reference>
<evidence type="ECO:0000256" key="2">
    <source>
        <dbReference type="SAM" id="Phobius"/>
    </source>
</evidence>
<dbReference type="PROSITE" id="PS50853">
    <property type="entry name" value="FN3"/>
    <property type="match status" value="1"/>
</dbReference>
<dbReference type="Gene3D" id="2.60.40.10">
    <property type="entry name" value="Immunoglobulins"/>
    <property type="match status" value="3"/>
</dbReference>
<feature type="compositionally biased region" description="Basic and acidic residues" evidence="1">
    <location>
        <begin position="401"/>
        <end position="411"/>
    </location>
</feature>
<dbReference type="PANTHER" id="PTHR20859">
    <property type="entry name" value="INTERFERON/INTERLEUKIN RECEPTOR"/>
    <property type="match status" value="1"/>
</dbReference>
<feature type="region of interest" description="Disordered" evidence="1">
    <location>
        <begin position="376"/>
        <end position="411"/>
    </location>
</feature>
<evidence type="ECO:0000313" key="5">
    <source>
        <dbReference type="Proteomes" id="UP000567624"/>
    </source>
</evidence>
<dbReference type="FunFam" id="2.60.40.10:FF:000842">
    <property type="entry name" value="Interferon receptor 1 isoform 4"/>
    <property type="match status" value="2"/>
</dbReference>
<proteinExistence type="predicted"/>
<dbReference type="InterPro" id="IPR050650">
    <property type="entry name" value="Type-II_Cytokine-TF_Rcpt"/>
</dbReference>
<keyword evidence="2" id="KW-1133">Transmembrane helix</keyword>
<dbReference type="CDD" id="cd00063">
    <property type="entry name" value="FN3"/>
    <property type="match status" value="1"/>
</dbReference>
<comment type="caution">
    <text evidence="4">The sequence shown here is derived from an EMBL/GenBank/DDBJ whole genome shotgun (WGS) entry which is preliminary data.</text>
</comment>
<feature type="transmembrane region" description="Helical" evidence="2">
    <location>
        <begin position="288"/>
        <end position="315"/>
    </location>
</feature>
<dbReference type="InterPro" id="IPR013783">
    <property type="entry name" value="Ig-like_fold"/>
</dbReference>
<dbReference type="PANTHER" id="PTHR20859:SF54">
    <property type="entry name" value="INTERFERON ALPHA_BETA RECEPTOR 1"/>
    <property type="match status" value="1"/>
</dbReference>
<name>A0A7K8R961_9PASS</name>
<dbReference type="EMBL" id="VWYW01001516">
    <property type="protein sequence ID" value="NXF13412.1"/>
    <property type="molecule type" value="Genomic_DNA"/>
</dbReference>
<dbReference type="AlphaFoldDB" id="A0A7K8R961"/>